<feature type="signal peptide" evidence="2">
    <location>
        <begin position="1"/>
        <end position="22"/>
    </location>
</feature>
<name>A0A6J1EQK9_CUCMO</name>
<dbReference type="AlphaFoldDB" id="A0A6J1EQK9"/>
<feature type="chain" id="PRO_5026998114" evidence="2">
    <location>
        <begin position="23"/>
        <end position="653"/>
    </location>
</feature>
<dbReference type="GeneID" id="111436904"/>
<protein>
    <submittedName>
        <fullName evidence="4">Uncharacterized protein LOC111436904 isoform X1</fullName>
    </submittedName>
</protein>
<feature type="compositionally biased region" description="Basic and acidic residues" evidence="1">
    <location>
        <begin position="207"/>
        <end position="228"/>
    </location>
</feature>
<gene>
    <name evidence="4" type="primary">LOC111436904</name>
</gene>
<feature type="region of interest" description="Disordered" evidence="1">
    <location>
        <begin position="70"/>
        <end position="89"/>
    </location>
</feature>
<dbReference type="InterPro" id="IPR012870">
    <property type="entry name" value="DUF1666"/>
</dbReference>
<evidence type="ECO:0000256" key="2">
    <source>
        <dbReference type="SAM" id="SignalP"/>
    </source>
</evidence>
<accession>A0A6J1EQK9</accession>
<dbReference type="KEGG" id="cmos:111436904"/>
<dbReference type="Proteomes" id="UP000504609">
    <property type="component" value="Unplaced"/>
</dbReference>
<feature type="region of interest" description="Disordered" evidence="1">
    <location>
        <begin position="200"/>
        <end position="229"/>
    </location>
</feature>
<dbReference type="PANTHER" id="PTHR46741">
    <property type="entry name" value="OS09G0413600 PROTEIN"/>
    <property type="match status" value="1"/>
</dbReference>
<evidence type="ECO:0000256" key="1">
    <source>
        <dbReference type="SAM" id="MobiDB-lite"/>
    </source>
</evidence>
<proteinExistence type="predicted"/>
<organism evidence="3 4">
    <name type="scientific">Cucurbita moschata</name>
    <name type="common">Winter crookneck squash</name>
    <name type="synonym">Cucurbita pepo var. moschata</name>
    <dbReference type="NCBI Taxonomy" id="3662"/>
    <lineage>
        <taxon>Eukaryota</taxon>
        <taxon>Viridiplantae</taxon>
        <taxon>Streptophyta</taxon>
        <taxon>Embryophyta</taxon>
        <taxon>Tracheophyta</taxon>
        <taxon>Spermatophyta</taxon>
        <taxon>Magnoliopsida</taxon>
        <taxon>eudicotyledons</taxon>
        <taxon>Gunneridae</taxon>
        <taxon>Pentapetalae</taxon>
        <taxon>rosids</taxon>
        <taxon>fabids</taxon>
        <taxon>Cucurbitales</taxon>
        <taxon>Cucurbitaceae</taxon>
        <taxon>Cucurbiteae</taxon>
        <taxon>Cucurbita</taxon>
    </lineage>
</organism>
<evidence type="ECO:0000313" key="4">
    <source>
        <dbReference type="RefSeq" id="XP_022930467.1"/>
    </source>
</evidence>
<keyword evidence="2" id="KW-0732">Signal</keyword>
<dbReference type="Pfam" id="PF07891">
    <property type="entry name" value="DUF1666"/>
    <property type="match status" value="1"/>
</dbReference>
<keyword evidence="3" id="KW-1185">Reference proteome</keyword>
<dbReference type="PANTHER" id="PTHR46741:SF2">
    <property type="entry name" value="RIBOSOMAL PROTEIN L34AE"/>
    <property type="match status" value="1"/>
</dbReference>
<reference evidence="4" key="1">
    <citation type="submission" date="2025-08" db="UniProtKB">
        <authorList>
            <consortium name="RefSeq"/>
        </authorList>
    </citation>
    <scope>IDENTIFICATION</scope>
    <source>
        <tissue evidence="4">Young leaves</tissue>
    </source>
</reference>
<sequence>MAASSLASLFLLPLFLFSLVMASFNHFSLFLSLSSLFLSLFSFLFRPLDGGRNMEISDVVLVDDGGGCDDLQPPEKETSGGGAPEVSDEKGTNEFVFSFRFQTYEEFTKSNKKNLGCERLDSLSNRYEFLPEKSTSHFVEEPEIPSFTVEVLNSCSNYEIPRTGDFSVREFSGKVLDSQRITVSYEVSGEIPESEVIGETAELSSTKSREEQMAEKQSELKQRDERGTDFVSDYDMNLKMGGYEPDEETNEELEKWGEEEEEEELNGLETEWEHQELIEQLKMELKKVRASGLPTISEESESPKIMEELKPWKIDERFKRGDLMEELHSFYRSYRERMRKLDILNYQKMYAMGVLQSKDPLKSFSSNTKSSSPSITSVLRLYRQKKCQVDPMKDFIREVHCDLEMVYVAQMCLSWEFIQWQYGKALDLWESEPHGLHHYNEVAGEFQHFQVLLERFLENEAFEGPRVENYVKQRCVVRNLLQVPVIREDKTRDRRKARQWRDHENEAITNDMLVEILQESIRVISQFIRADKVHNLTATLKRPKKFQVELQDPADMQLLTDIQVDLQKKERKVKEKMRSGHCILKKLKKNEEEEETEGAVSFFSEMDMKLVGRVLKMSRITTDQLIWCRNKLSRIHFINTKIHLEPSFFLFPC</sequence>
<dbReference type="RefSeq" id="XP_022930467.1">
    <property type="nucleotide sequence ID" value="XM_023074699.1"/>
</dbReference>
<evidence type="ECO:0000313" key="3">
    <source>
        <dbReference type="Proteomes" id="UP000504609"/>
    </source>
</evidence>